<dbReference type="Proteomes" id="UP001221898">
    <property type="component" value="Unassembled WGS sequence"/>
</dbReference>
<comment type="caution">
    <text evidence="2">The sequence shown here is derived from an EMBL/GenBank/DDBJ whole genome shotgun (WGS) entry which is preliminary data.</text>
</comment>
<gene>
    <name evidence="2" type="ORF">AAFF_G00360000</name>
</gene>
<feature type="region of interest" description="Disordered" evidence="1">
    <location>
        <begin position="1"/>
        <end position="40"/>
    </location>
</feature>
<dbReference type="AlphaFoldDB" id="A0AAD7SI96"/>
<name>A0AAD7SI96_9TELE</name>
<organism evidence="2 3">
    <name type="scientific">Aldrovandia affinis</name>
    <dbReference type="NCBI Taxonomy" id="143900"/>
    <lineage>
        <taxon>Eukaryota</taxon>
        <taxon>Metazoa</taxon>
        <taxon>Chordata</taxon>
        <taxon>Craniata</taxon>
        <taxon>Vertebrata</taxon>
        <taxon>Euteleostomi</taxon>
        <taxon>Actinopterygii</taxon>
        <taxon>Neopterygii</taxon>
        <taxon>Teleostei</taxon>
        <taxon>Notacanthiformes</taxon>
        <taxon>Halosauridae</taxon>
        <taxon>Aldrovandia</taxon>
    </lineage>
</organism>
<feature type="compositionally biased region" description="Basic and acidic residues" evidence="1">
    <location>
        <begin position="1"/>
        <end position="21"/>
    </location>
</feature>
<accession>A0AAD7SI96</accession>
<proteinExistence type="predicted"/>
<sequence>MPAATARHEKGTVRGGRDPDGRSSALPPGAAMKGSPAQSLVISPKQAEPKRLLGIYSSASPRPPARLPCHVAAASVATFSLVRGCLTQRATSPTGNLVLYYTAHFHTDMPALRAAML</sequence>
<dbReference type="EMBL" id="JAINUG010000060">
    <property type="protein sequence ID" value="KAJ8403084.1"/>
    <property type="molecule type" value="Genomic_DNA"/>
</dbReference>
<evidence type="ECO:0000313" key="2">
    <source>
        <dbReference type="EMBL" id="KAJ8403084.1"/>
    </source>
</evidence>
<keyword evidence="3" id="KW-1185">Reference proteome</keyword>
<reference evidence="2" key="1">
    <citation type="journal article" date="2023" name="Science">
        <title>Genome structures resolve the early diversification of teleost fishes.</title>
        <authorList>
            <person name="Parey E."/>
            <person name="Louis A."/>
            <person name="Montfort J."/>
            <person name="Bouchez O."/>
            <person name="Roques C."/>
            <person name="Iampietro C."/>
            <person name="Lluch J."/>
            <person name="Castinel A."/>
            <person name="Donnadieu C."/>
            <person name="Desvignes T."/>
            <person name="Floi Bucao C."/>
            <person name="Jouanno E."/>
            <person name="Wen M."/>
            <person name="Mejri S."/>
            <person name="Dirks R."/>
            <person name="Jansen H."/>
            <person name="Henkel C."/>
            <person name="Chen W.J."/>
            <person name="Zahm M."/>
            <person name="Cabau C."/>
            <person name="Klopp C."/>
            <person name="Thompson A.W."/>
            <person name="Robinson-Rechavi M."/>
            <person name="Braasch I."/>
            <person name="Lecointre G."/>
            <person name="Bobe J."/>
            <person name="Postlethwait J.H."/>
            <person name="Berthelot C."/>
            <person name="Roest Crollius H."/>
            <person name="Guiguen Y."/>
        </authorList>
    </citation>
    <scope>NUCLEOTIDE SEQUENCE</scope>
    <source>
        <strain evidence="2">NC1722</strain>
    </source>
</reference>
<evidence type="ECO:0000256" key="1">
    <source>
        <dbReference type="SAM" id="MobiDB-lite"/>
    </source>
</evidence>
<protein>
    <submittedName>
        <fullName evidence="2">Uncharacterized protein</fullName>
    </submittedName>
</protein>
<evidence type="ECO:0000313" key="3">
    <source>
        <dbReference type="Proteomes" id="UP001221898"/>
    </source>
</evidence>